<comment type="subcellular location">
    <subcellularLocation>
        <location evidence="9">Endomembrane system</location>
        <topology evidence="9">Single-pass membrane protein</topology>
    </subcellularLocation>
    <subcellularLocation>
        <location evidence="1">Membrane</location>
        <topology evidence="1">Single-pass type II membrane protein</topology>
    </subcellularLocation>
</comment>
<keyword evidence="8" id="KW-0472">Membrane</keyword>
<keyword evidence="7" id="KW-1133">Transmembrane helix</keyword>
<evidence type="ECO:0000256" key="3">
    <source>
        <dbReference type="ARBA" id="ARBA00022676"/>
    </source>
</evidence>
<name>A0A0K2TD85_LEPSM</name>
<evidence type="ECO:0000313" key="11">
    <source>
        <dbReference type="EMBL" id="CAF2993447.1"/>
    </source>
</evidence>
<dbReference type="Gene3D" id="3.90.550.50">
    <property type="match status" value="1"/>
</dbReference>
<gene>
    <name evidence="11" type="ORF">LSAA_13489</name>
</gene>
<evidence type="ECO:0000259" key="10">
    <source>
        <dbReference type="Pfam" id="PF02434"/>
    </source>
</evidence>
<dbReference type="Proteomes" id="UP000675881">
    <property type="component" value="Chromosome 7"/>
</dbReference>
<evidence type="ECO:0000256" key="1">
    <source>
        <dbReference type="ARBA" id="ARBA00004606"/>
    </source>
</evidence>
<keyword evidence="4 11" id="KW-0808">Transferase</keyword>
<reference evidence="11" key="2">
    <citation type="submission" date="2021-02" db="EMBL/GenBank/DDBJ databases">
        <authorList>
            <person name="Bekaert M."/>
        </authorList>
    </citation>
    <scope>NUCLEOTIDE SEQUENCE</scope>
    <source>
        <strain evidence="11">IoA-00</strain>
    </source>
</reference>
<dbReference type="Pfam" id="PF02434">
    <property type="entry name" value="Fringe"/>
    <property type="match status" value="1"/>
</dbReference>
<evidence type="ECO:0000256" key="8">
    <source>
        <dbReference type="ARBA" id="ARBA00023136"/>
    </source>
</evidence>
<reference evidence="12" key="1">
    <citation type="submission" date="2014-05" db="EMBL/GenBank/DDBJ databases">
        <authorList>
            <person name="Chronopoulou M."/>
        </authorList>
    </citation>
    <scope>NUCLEOTIDE SEQUENCE</scope>
    <source>
        <tissue evidence="12">Whole organism</tissue>
    </source>
</reference>
<dbReference type="GO" id="GO:0012505">
    <property type="term" value="C:endomembrane system"/>
    <property type="evidence" value="ECO:0007669"/>
    <property type="project" value="UniProtKB-SubCell"/>
</dbReference>
<evidence type="ECO:0000256" key="2">
    <source>
        <dbReference type="ARBA" id="ARBA00008661"/>
    </source>
</evidence>
<dbReference type="PANTHER" id="PTHR10811">
    <property type="entry name" value="FRINGE-RELATED"/>
    <property type="match status" value="1"/>
</dbReference>
<keyword evidence="3 11" id="KW-0328">Glycosyltransferase</keyword>
<sequence>MEVRYGLVVFSVFMAILTLSLVMGRAGRYYDDEQLESLLSLKREEFSSSPYSKYDLKDIYISVKTSYQFHETRIPLILQTWFTLARQHIWFFTDKKDRDLETKTNGHLISTNCGTTHQRQDLCCKMAAEFDAFMESGRKWFCHFDDDNYVNVFALLRELQKYDHREEWYLGKPSLPGPFEMMDRFNTKNKIHFRFATGGAGICISHALANKMFETIGNGKFTSIGERIRLPDDVTFGYIIDNLFKTKLTVIDKFHSHLEPQRFIDVDNDEEKFRNQISFGYHRYGTEMNSLNIDGIFNEEDDPSRFKSLHCKLFPNFNWCPKKQRKNRYHR</sequence>
<dbReference type="OrthoDB" id="8959630at2759"/>
<evidence type="ECO:0000256" key="7">
    <source>
        <dbReference type="ARBA" id="ARBA00022989"/>
    </source>
</evidence>
<dbReference type="InterPro" id="IPR003378">
    <property type="entry name" value="Fringe-like_glycosylTrfase"/>
</dbReference>
<dbReference type="GO" id="GO:0016020">
    <property type="term" value="C:membrane"/>
    <property type="evidence" value="ECO:0007669"/>
    <property type="project" value="UniProtKB-SubCell"/>
</dbReference>
<keyword evidence="13" id="KW-1185">Reference proteome</keyword>
<organism evidence="12">
    <name type="scientific">Lepeophtheirus salmonis</name>
    <name type="common">Salmon louse</name>
    <name type="synonym">Caligus salmonis</name>
    <dbReference type="NCBI Taxonomy" id="72036"/>
    <lineage>
        <taxon>Eukaryota</taxon>
        <taxon>Metazoa</taxon>
        <taxon>Ecdysozoa</taxon>
        <taxon>Arthropoda</taxon>
        <taxon>Crustacea</taxon>
        <taxon>Multicrustacea</taxon>
        <taxon>Hexanauplia</taxon>
        <taxon>Copepoda</taxon>
        <taxon>Siphonostomatoida</taxon>
        <taxon>Caligidae</taxon>
        <taxon>Lepeophtheirus</taxon>
    </lineage>
</organism>
<comment type="similarity">
    <text evidence="2">Belongs to the glycosyltransferase 31 family.</text>
</comment>
<keyword evidence="6" id="KW-0735">Signal-anchor</keyword>
<evidence type="ECO:0000256" key="9">
    <source>
        <dbReference type="ARBA" id="ARBA00037847"/>
    </source>
</evidence>
<dbReference type="EC" id="2.4.1.222" evidence="11"/>
<evidence type="ECO:0000256" key="6">
    <source>
        <dbReference type="ARBA" id="ARBA00022968"/>
    </source>
</evidence>
<evidence type="ECO:0000313" key="12">
    <source>
        <dbReference type="EMBL" id="CDW23547.1"/>
    </source>
</evidence>
<dbReference type="GO" id="GO:0033829">
    <property type="term" value="F:O-fucosylpeptide 3-beta-N-acetylglucosaminyltransferase activity"/>
    <property type="evidence" value="ECO:0007669"/>
    <property type="project" value="UniProtKB-EC"/>
</dbReference>
<feature type="domain" description="Fringe-like glycosyltransferase" evidence="10">
    <location>
        <begin position="54"/>
        <end position="305"/>
    </location>
</feature>
<dbReference type="EMBL" id="HG994586">
    <property type="protein sequence ID" value="CAF2993447.1"/>
    <property type="molecule type" value="Genomic_DNA"/>
</dbReference>
<proteinExistence type="inferred from homology"/>
<dbReference type="EMBL" id="HACA01006186">
    <property type="protein sequence ID" value="CDW23547.1"/>
    <property type="molecule type" value="Transcribed_RNA"/>
</dbReference>
<keyword evidence="5" id="KW-0812">Transmembrane</keyword>
<protein>
    <submittedName>
        <fullName evidence="11">FNG</fullName>
        <ecNumber evidence="11">2.4.1.222</ecNumber>
    </submittedName>
</protein>
<evidence type="ECO:0000313" key="13">
    <source>
        <dbReference type="Proteomes" id="UP000675881"/>
    </source>
</evidence>
<evidence type="ECO:0000256" key="5">
    <source>
        <dbReference type="ARBA" id="ARBA00022692"/>
    </source>
</evidence>
<evidence type="ECO:0000256" key="4">
    <source>
        <dbReference type="ARBA" id="ARBA00022679"/>
    </source>
</evidence>
<accession>A0A0K2TD85</accession>
<dbReference type="AlphaFoldDB" id="A0A0K2TD85"/>